<name>A0A873WNY3_9CAUD</name>
<evidence type="ECO:0000313" key="1">
    <source>
        <dbReference type="EMBL" id="QPB09381.1"/>
    </source>
</evidence>
<protein>
    <submittedName>
        <fullName evidence="1">Uncharacterized protein</fullName>
    </submittedName>
</protein>
<accession>A0A873WNY3</accession>
<dbReference type="EMBL" id="MT701590">
    <property type="protein sequence ID" value="QPB09381.1"/>
    <property type="molecule type" value="Genomic_DNA"/>
</dbReference>
<gene>
    <name evidence="1" type="ORF">CPT_Miami_286</name>
</gene>
<dbReference type="Proteomes" id="UP000662782">
    <property type="component" value="Segment"/>
</dbReference>
<keyword evidence="2" id="KW-1185">Reference proteome</keyword>
<proteinExistence type="predicted"/>
<sequence>METTRDYTAKIKWPFVVVFNLNDGPEETSSVIIKTRIPSGGYKEFHIYLKDLIDRARLNVRGSISDKDFLTDISEYFISSVASKSADKKTLAEACRSVLEGNVFNRKIFVPFYGLRPREE</sequence>
<reference evidence="1 2" key="1">
    <citation type="submission" date="2020-07" db="EMBL/GenBank/DDBJ databases">
        <title>Complete genome sequence of Klebsiella pneumoniae phage Miami.</title>
        <authorList>
            <person name="Mora D.A."/>
            <person name="Lessor L."/>
            <person name="Gill J."/>
            <person name="Liu M."/>
        </authorList>
    </citation>
    <scope>NUCLEOTIDE SEQUENCE [LARGE SCALE GENOMIC DNA]</scope>
</reference>
<organism evidence="1 2">
    <name type="scientific">Klebsiella phage Miami</name>
    <dbReference type="NCBI Taxonomy" id="2767581"/>
    <lineage>
        <taxon>Viruses</taxon>
        <taxon>Duplodnaviria</taxon>
        <taxon>Heunggongvirae</taxon>
        <taxon>Uroviricota</taxon>
        <taxon>Caudoviricetes</taxon>
        <taxon>Chimalliviridae</taxon>
        <taxon>Miamivirus</taxon>
        <taxon>Miamivirus miami</taxon>
    </lineage>
</organism>
<evidence type="ECO:0000313" key="2">
    <source>
        <dbReference type="Proteomes" id="UP000662782"/>
    </source>
</evidence>